<name>A0A0P4VZ17_SCYOL</name>
<evidence type="ECO:0000256" key="2">
    <source>
        <dbReference type="ARBA" id="ARBA00023186"/>
    </source>
</evidence>
<feature type="domain" description="BAG" evidence="4">
    <location>
        <begin position="127"/>
        <end position="184"/>
    </location>
</feature>
<keyword evidence="2" id="KW-0143">Chaperone</keyword>
<dbReference type="Pfam" id="PF02179">
    <property type="entry name" value="BAG"/>
    <property type="match status" value="1"/>
</dbReference>
<dbReference type="Gene3D" id="1.20.58.120">
    <property type="entry name" value="BAG domain"/>
    <property type="match status" value="1"/>
</dbReference>
<dbReference type="GO" id="GO:0051087">
    <property type="term" value="F:protein-folding chaperone binding"/>
    <property type="evidence" value="ECO:0007669"/>
    <property type="project" value="InterPro"/>
</dbReference>
<dbReference type="SMART" id="SM00213">
    <property type="entry name" value="UBQ"/>
    <property type="match status" value="1"/>
</dbReference>
<dbReference type="InterPro" id="IPR003103">
    <property type="entry name" value="BAG_domain"/>
</dbReference>
<organism evidence="5">
    <name type="scientific">Scylla olivacea</name>
    <name type="common">Orange mud crab</name>
    <name type="synonym">Cancer olivacea</name>
    <dbReference type="NCBI Taxonomy" id="85551"/>
    <lineage>
        <taxon>Eukaryota</taxon>
        <taxon>Metazoa</taxon>
        <taxon>Ecdysozoa</taxon>
        <taxon>Arthropoda</taxon>
        <taxon>Crustacea</taxon>
        <taxon>Multicrustacea</taxon>
        <taxon>Malacostraca</taxon>
        <taxon>Eumalacostraca</taxon>
        <taxon>Eucarida</taxon>
        <taxon>Decapoda</taxon>
        <taxon>Pleocyemata</taxon>
        <taxon>Brachyura</taxon>
        <taxon>Eubrachyura</taxon>
        <taxon>Portunoidea</taxon>
        <taxon>Portunidae</taxon>
        <taxon>Portuninae</taxon>
        <taxon>Scylla</taxon>
    </lineage>
</organism>
<dbReference type="EMBL" id="GDRN01106196">
    <property type="protein sequence ID" value="JAI57603.1"/>
    <property type="molecule type" value="Transcribed_RNA"/>
</dbReference>
<dbReference type="Pfam" id="PF00240">
    <property type="entry name" value="ubiquitin"/>
    <property type="match status" value="1"/>
</dbReference>
<dbReference type="SMART" id="SM00264">
    <property type="entry name" value="BAG"/>
    <property type="match status" value="1"/>
</dbReference>
<feature type="domain" description="Ubiquitin-like" evidence="3">
    <location>
        <begin position="19"/>
        <end position="78"/>
    </location>
</feature>
<evidence type="ECO:0000259" key="3">
    <source>
        <dbReference type="PROSITE" id="PS50053"/>
    </source>
</evidence>
<evidence type="ECO:0000256" key="1">
    <source>
        <dbReference type="ARBA" id="ARBA00022374"/>
    </source>
</evidence>
<reference evidence="5" key="1">
    <citation type="submission" date="2015-09" db="EMBL/GenBank/DDBJ databases">
        <title>Scylla olivacea transcriptome.</title>
        <authorList>
            <person name="Ikhwanuddin M."/>
        </authorList>
    </citation>
    <scope>NUCLEOTIDE SEQUENCE</scope>
</reference>
<dbReference type="GO" id="GO:0000774">
    <property type="term" value="F:adenyl-nucleotide exchange factor activity"/>
    <property type="evidence" value="ECO:0007669"/>
    <property type="project" value="TreeGrafter"/>
</dbReference>
<dbReference type="PANTHER" id="PTHR12329:SF16">
    <property type="entry name" value="BAG FAMILY MOLECULAR CHAPERONE REGULATOR 1"/>
    <property type="match status" value="1"/>
</dbReference>
<dbReference type="GO" id="GO:0005829">
    <property type="term" value="C:cytosol"/>
    <property type="evidence" value="ECO:0007669"/>
    <property type="project" value="TreeGrafter"/>
</dbReference>
<sequence>MGDEEYSITLCHGTSRHDVLVKGTLTLEELSRTIEELTDVLHNSQKIIHRGKTLSRGEATLASCGVGPGAKLMVLGKKHEHEDNSINFKAVLKIEESCSKVERRLNDAIPEVEGISQGYMDPRLCGEALTKLRKQLLAVNEDFMRHLEQLDGIDFQETDVRARQRRKALVKRIQELMERCDREHEHINKLLLNYT</sequence>
<dbReference type="PROSITE" id="PS51035">
    <property type="entry name" value="BAG"/>
    <property type="match status" value="1"/>
</dbReference>
<dbReference type="PANTHER" id="PTHR12329">
    <property type="entry name" value="BCL2-ASSOCIATED ATHANOGENE"/>
    <property type="match status" value="1"/>
</dbReference>
<dbReference type="InterPro" id="IPR039773">
    <property type="entry name" value="BAG_chaperone_regulator"/>
</dbReference>
<evidence type="ECO:0000259" key="4">
    <source>
        <dbReference type="PROSITE" id="PS51035"/>
    </source>
</evidence>
<dbReference type="PROSITE" id="PS50053">
    <property type="entry name" value="UBIQUITIN_2"/>
    <property type="match status" value="1"/>
</dbReference>
<dbReference type="GO" id="GO:0005634">
    <property type="term" value="C:nucleus"/>
    <property type="evidence" value="ECO:0007669"/>
    <property type="project" value="TreeGrafter"/>
</dbReference>
<protein>
    <recommendedName>
        <fullName evidence="1">BAG family molecular chaperone regulator 1</fullName>
    </recommendedName>
</protein>
<accession>A0A0P4VZ17</accession>
<dbReference type="SUPFAM" id="SSF54236">
    <property type="entry name" value="Ubiquitin-like"/>
    <property type="match status" value="1"/>
</dbReference>
<proteinExistence type="predicted"/>
<dbReference type="InterPro" id="IPR029071">
    <property type="entry name" value="Ubiquitin-like_domsf"/>
</dbReference>
<dbReference type="SUPFAM" id="SSF63491">
    <property type="entry name" value="BAG domain"/>
    <property type="match status" value="1"/>
</dbReference>
<evidence type="ECO:0000313" key="5">
    <source>
        <dbReference type="EMBL" id="JAI57603.1"/>
    </source>
</evidence>
<dbReference type="InterPro" id="IPR036533">
    <property type="entry name" value="BAG_dom_sf"/>
</dbReference>
<dbReference type="AlphaFoldDB" id="A0A0P4VZ17"/>
<dbReference type="GO" id="GO:0050821">
    <property type="term" value="P:protein stabilization"/>
    <property type="evidence" value="ECO:0007669"/>
    <property type="project" value="TreeGrafter"/>
</dbReference>
<dbReference type="Gene3D" id="3.10.20.90">
    <property type="entry name" value="Phosphatidylinositol 3-kinase Catalytic Subunit, Chain A, domain 1"/>
    <property type="match status" value="1"/>
</dbReference>
<dbReference type="InterPro" id="IPR000626">
    <property type="entry name" value="Ubiquitin-like_dom"/>
</dbReference>
<dbReference type="GO" id="GO:0016020">
    <property type="term" value="C:membrane"/>
    <property type="evidence" value="ECO:0007669"/>
    <property type="project" value="TreeGrafter"/>
</dbReference>